<feature type="signal peptide" evidence="1">
    <location>
        <begin position="1"/>
        <end position="25"/>
    </location>
</feature>
<dbReference type="Proteomes" id="UP000199462">
    <property type="component" value="Unassembled WGS sequence"/>
</dbReference>
<evidence type="ECO:0008006" key="4">
    <source>
        <dbReference type="Google" id="ProtNLM"/>
    </source>
</evidence>
<dbReference type="RefSeq" id="WP_091904028.1">
    <property type="nucleotide sequence ID" value="NZ_FOYX01000003.1"/>
</dbReference>
<dbReference type="EMBL" id="FOYX01000003">
    <property type="protein sequence ID" value="SFR81983.1"/>
    <property type="molecule type" value="Genomic_DNA"/>
</dbReference>
<protein>
    <recommendedName>
        <fullName evidence="4">Glycosyl hydrolase family 76</fullName>
    </recommendedName>
</protein>
<keyword evidence="1" id="KW-0732">Signal</keyword>
<proteinExistence type="predicted"/>
<reference evidence="3" key="1">
    <citation type="submission" date="2016-10" db="EMBL/GenBank/DDBJ databases">
        <authorList>
            <person name="Varghese N."/>
            <person name="Submissions S."/>
        </authorList>
    </citation>
    <scope>NUCLEOTIDE SEQUENCE [LARGE SCALE GENOMIC DNA]</scope>
    <source>
        <strain evidence="3">DSM 19891</strain>
    </source>
</reference>
<evidence type="ECO:0000313" key="2">
    <source>
        <dbReference type="EMBL" id="SFR81983.1"/>
    </source>
</evidence>
<sequence length="497" mass="57140">MMRNLQNPTRMAVFLCLLFIFQSCSKDSDLLSEYVISKDNSIEIQNYVVNDIFYLSSSNNIILDVLNNDNFTDLSNVNITETSVAQNGSIVINNDNTLTYTPQEEIIETEDFTDTFTYTAEEVDEVGTVTEEEATVTITNDESIIVEDTHRAINEISETVMEWQEKFDKEWLENDNQVDYADALSKAKTANVGQEYYFLAYYVDGLIKMWQASGDNSYLDEALKLINLTIDDAVNVGNGYLGWPNNDNNGYALWDSYYWRYVATLTRIMHQSPNLRATGNYQQQYENLLAFSEKNIWERYEAQGLNNFYRINTHMTTHWARIGMELYIITGKEKYKTVFDNISFGTMVGRPSNLRNQLQSNNKVSSAVTWSQRWDINSIQDTDHAGAIVSFIVTAYENDMYWNEADINSLKSTLKNVIWKKEYGSNFMSNVDGTGEFDLHGRIHEWLILGSYDSEIQNRIKNDYTGKNLTYYGIQPLGIAALNAKILEDGHPVYPEQ</sequence>
<dbReference type="PROSITE" id="PS51257">
    <property type="entry name" value="PROKAR_LIPOPROTEIN"/>
    <property type="match status" value="1"/>
</dbReference>
<evidence type="ECO:0000256" key="1">
    <source>
        <dbReference type="SAM" id="SignalP"/>
    </source>
</evidence>
<dbReference type="SUPFAM" id="SSF48208">
    <property type="entry name" value="Six-hairpin glycosidases"/>
    <property type="match status" value="1"/>
</dbReference>
<dbReference type="Gene3D" id="1.50.10.20">
    <property type="match status" value="1"/>
</dbReference>
<dbReference type="AlphaFoldDB" id="A0A1I6JSR3"/>
<accession>A0A1I6JSR3</accession>
<gene>
    <name evidence="2" type="ORF">SAMN04488010_2962</name>
</gene>
<organism evidence="2 3">
    <name type="scientific">Maribacter stanieri</name>
    <dbReference type="NCBI Taxonomy" id="440514"/>
    <lineage>
        <taxon>Bacteria</taxon>
        <taxon>Pseudomonadati</taxon>
        <taxon>Bacteroidota</taxon>
        <taxon>Flavobacteriia</taxon>
        <taxon>Flavobacteriales</taxon>
        <taxon>Flavobacteriaceae</taxon>
        <taxon>Maribacter</taxon>
    </lineage>
</organism>
<evidence type="ECO:0000313" key="3">
    <source>
        <dbReference type="Proteomes" id="UP000199462"/>
    </source>
</evidence>
<dbReference type="GO" id="GO:0005975">
    <property type="term" value="P:carbohydrate metabolic process"/>
    <property type="evidence" value="ECO:0007669"/>
    <property type="project" value="InterPro"/>
</dbReference>
<name>A0A1I6JSR3_9FLAO</name>
<dbReference type="Pfam" id="PF17963">
    <property type="entry name" value="Big_9"/>
    <property type="match status" value="1"/>
</dbReference>
<dbReference type="STRING" id="440514.SAMN04488010_2962"/>
<keyword evidence="3" id="KW-1185">Reference proteome</keyword>
<dbReference type="InterPro" id="IPR008928">
    <property type="entry name" value="6-hairpin_glycosidase_sf"/>
</dbReference>
<feature type="chain" id="PRO_5011647999" description="Glycosyl hydrolase family 76" evidence="1">
    <location>
        <begin position="26"/>
        <end position="497"/>
    </location>
</feature>